<comment type="similarity">
    <text evidence="2">Belongs to the ABC transporter superfamily. ABCG family. Eye pigment precursor importer (TC 3.A.1.204) subfamily.</text>
</comment>
<evidence type="ECO:0000256" key="1">
    <source>
        <dbReference type="ARBA" id="ARBA00004141"/>
    </source>
</evidence>
<keyword evidence="13" id="KW-1185">Reference proteome</keyword>
<dbReference type="InterPro" id="IPR003439">
    <property type="entry name" value="ABC_transporter-like_ATP-bd"/>
</dbReference>
<feature type="transmembrane region" description="Helical" evidence="10">
    <location>
        <begin position="532"/>
        <end position="555"/>
    </location>
</feature>
<comment type="subcellular location">
    <subcellularLocation>
        <location evidence="1">Membrane</location>
        <topology evidence="1">Multi-pass membrane protein</topology>
    </subcellularLocation>
</comment>
<dbReference type="Proteomes" id="UP001300502">
    <property type="component" value="Unassembled WGS sequence"/>
</dbReference>
<name>A0AAV9IK83_9RHOD</name>
<dbReference type="SUPFAM" id="SSF52540">
    <property type="entry name" value="P-loop containing nucleoside triphosphate hydrolases"/>
    <property type="match status" value="1"/>
</dbReference>
<protein>
    <recommendedName>
        <fullName evidence="3">Probable ATP-dependent transporter ycf16</fullName>
    </recommendedName>
</protein>
<dbReference type="GO" id="GO:0016020">
    <property type="term" value="C:membrane"/>
    <property type="evidence" value="ECO:0007669"/>
    <property type="project" value="UniProtKB-SubCell"/>
</dbReference>
<accession>A0AAV9IK83</accession>
<keyword evidence="5 10" id="KW-0812">Transmembrane</keyword>
<dbReference type="CDD" id="cd03213">
    <property type="entry name" value="ABCG_EPDR"/>
    <property type="match status" value="1"/>
</dbReference>
<feature type="transmembrane region" description="Helical" evidence="10">
    <location>
        <begin position="395"/>
        <end position="417"/>
    </location>
</feature>
<dbReference type="Pfam" id="PF00005">
    <property type="entry name" value="ABC_tran"/>
    <property type="match status" value="1"/>
</dbReference>
<dbReference type="Pfam" id="PF01061">
    <property type="entry name" value="ABC2_membrane"/>
    <property type="match status" value="1"/>
</dbReference>
<dbReference type="PROSITE" id="PS00211">
    <property type="entry name" value="ABC_TRANSPORTER_1"/>
    <property type="match status" value="1"/>
</dbReference>
<dbReference type="PANTHER" id="PTHR48042">
    <property type="entry name" value="ABC TRANSPORTER G FAMILY MEMBER 11"/>
    <property type="match status" value="1"/>
</dbReference>
<sequence length="650" mass="72756">MSAVENNYTPYSESYTVPIEEQQNDIPAPNTDSESSGALFAWHNITVKVTVGSSSWKSKLGFSKSSKTVQVGEKLILNSVSGIVEPGQVLFIMGPSGSGKSTLLDSLADRVKLPVYGAVTLDGHPKDAFAFKQNAKYVEQFDHLFQSLTVKETLSYAAQFYCNSEECRASRVEDAMEILGLKNQQDVKVGGVFFRGLSGGQKRRLSVGVELVSAPRLLFLDEPTSGLDSASAFNLIQSLRNIARTRGTTIVCTIHQPSETVFEMCDQLLLLSGGRVAYFGPPKETLNHFGQLGYSIPEHTSVAEWVIDLINADFGDVDSVNRILDAWPNSEKADLLYRRLKQLGITDNDEFMVKKQTPLSSIGRKDVHFSTSMPWQTNVLVRRGFLNVLRNPAVIWLRFGMYVMLAILIGIVWLRLAQTASNMQNFASALFYVAAFMVFMSISVLPAYLEEKEIFIRERANGTYHVLSYQVAHFIVDAPFVFLLALAAGTICYWLVGFNSAFGRYCFFVWTLFLSLLVAESMMMVIAAIVPYFIVGIAMGAFVFGAFMCVQGFFIPLDNIGWWFRWFRYIALNYYSFASFMKNEFSNLVFSPSPDYIPPYPNPVAGETYLAQFGFATVNAWGYSGVMIGMAIIYRIIAGVWMWWFHTGKH</sequence>
<evidence type="ECO:0000256" key="8">
    <source>
        <dbReference type="ARBA" id="ARBA00022989"/>
    </source>
</evidence>
<feature type="transmembrane region" description="Helical" evidence="10">
    <location>
        <begin position="507"/>
        <end position="526"/>
    </location>
</feature>
<evidence type="ECO:0000256" key="2">
    <source>
        <dbReference type="ARBA" id="ARBA00005814"/>
    </source>
</evidence>
<evidence type="ECO:0000256" key="4">
    <source>
        <dbReference type="ARBA" id="ARBA00022448"/>
    </source>
</evidence>
<evidence type="ECO:0000313" key="13">
    <source>
        <dbReference type="Proteomes" id="UP001300502"/>
    </source>
</evidence>
<evidence type="ECO:0000256" key="5">
    <source>
        <dbReference type="ARBA" id="ARBA00022692"/>
    </source>
</evidence>
<dbReference type="PROSITE" id="PS50893">
    <property type="entry name" value="ABC_TRANSPORTER_2"/>
    <property type="match status" value="1"/>
</dbReference>
<dbReference type="AlphaFoldDB" id="A0AAV9IK83"/>
<evidence type="ECO:0000256" key="10">
    <source>
        <dbReference type="SAM" id="Phobius"/>
    </source>
</evidence>
<dbReference type="InterPro" id="IPR027417">
    <property type="entry name" value="P-loop_NTPase"/>
</dbReference>
<feature type="transmembrane region" description="Helical" evidence="10">
    <location>
        <begin position="562"/>
        <end position="581"/>
    </location>
</feature>
<dbReference type="PANTHER" id="PTHR48042:SF11">
    <property type="entry name" value="ABC TRANSPORTER G FAMILY MEMBER 11"/>
    <property type="match status" value="1"/>
</dbReference>
<reference evidence="12 13" key="1">
    <citation type="submission" date="2022-07" db="EMBL/GenBank/DDBJ databases">
        <title>Genome-wide signatures of adaptation to extreme environments.</title>
        <authorList>
            <person name="Cho C.H."/>
            <person name="Yoon H.S."/>
        </authorList>
    </citation>
    <scope>NUCLEOTIDE SEQUENCE [LARGE SCALE GENOMIC DNA]</scope>
    <source>
        <strain evidence="12 13">108.79 E11</strain>
    </source>
</reference>
<dbReference type="InterPro" id="IPR013525">
    <property type="entry name" value="ABC2_TM"/>
</dbReference>
<dbReference type="GO" id="GO:0140359">
    <property type="term" value="F:ABC-type transporter activity"/>
    <property type="evidence" value="ECO:0007669"/>
    <property type="project" value="InterPro"/>
</dbReference>
<feature type="transmembrane region" description="Helical" evidence="10">
    <location>
        <begin position="620"/>
        <end position="645"/>
    </location>
</feature>
<keyword evidence="8 10" id="KW-1133">Transmembrane helix</keyword>
<dbReference type="InterPro" id="IPR003593">
    <property type="entry name" value="AAA+_ATPase"/>
</dbReference>
<dbReference type="InterPro" id="IPR043926">
    <property type="entry name" value="ABCG_dom"/>
</dbReference>
<organism evidence="12 13">
    <name type="scientific">Galdieria yellowstonensis</name>
    <dbReference type="NCBI Taxonomy" id="3028027"/>
    <lineage>
        <taxon>Eukaryota</taxon>
        <taxon>Rhodophyta</taxon>
        <taxon>Bangiophyceae</taxon>
        <taxon>Galdieriales</taxon>
        <taxon>Galdieriaceae</taxon>
        <taxon>Galdieria</taxon>
    </lineage>
</organism>
<evidence type="ECO:0000256" key="3">
    <source>
        <dbReference type="ARBA" id="ARBA00014334"/>
    </source>
</evidence>
<evidence type="ECO:0000259" key="11">
    <source>
        <dbReference type="PROSITE" id="PS50893"/>
    </source>
</evidence>
<feature type="transmembrane region" description="Helical" evidence="10">
    <location>
        <begin position="469"/>
        <end position="495"/>
    </location>
</feature>
<keyword evidence="7" id="KW-0067">ATP-binding</keyword>
<evidence type="ECO:0000256" key="6">
    <source>
        <dbReference type="ARBA" id="ARBA00022741"/>
    </source>
</evidence>
<evidence type="ECO:0000313" key="12">
    <source>
        <dbReference type="EMBL" id="KAK4527648.1"/>
    </source>
</evidence>
<dbReference type="InterPro" id="IPR052215">
    <property type="entry name" value="Plant_ABCG"/>
</dbReference>
<gene>
    <name evidence="12" type="ORF">GAYE_SCF42G5573</name>
</gene>
<dbReference type="Gene3D" id="3.40.50.300">
    <property type="entry name" value="P-loop containing nucleotide triphosphate hydrolases"/>
    <property type="match status" value="1"/>
</dbReference>
<keyword evidence="6" id="KW-0547">Nucleotide-binding</keyword>
<feature type="domain" description="ABC transporter" evidence="11">
    <location>
        <begin position="60"/>
        <end position="298"/>
    </location>
</feature>
<dbReference type="SMART" id="SM00382">
    <property type="entry name" value="AAA"/>
    <property type="match status" value="1"/>
</dbReference>
<dbReference type="EMBL" id="JANCYU010000054">
    <property type="protein sequence ID" value="KAK4527648.1"/>
    <property type="molecule type" value="Genomic_DNA"/>
</dbReference>
<feature type="transmembrane region" description="Helical" evidence="10">
    <location>
        <begin position="429"/>
        <end position="449"/>
    </location>
</feature>
<dbReference type="Pfam" id="PF19055">
    <property type="entry name" value="ABC2_membrane_7"/>
    <property type="match status" value="1"/>
</dbReference>
<keyword evidence="4" id="KW-0813">Transport</keyword>
<keyword evidence="9 10" id="KW-0472">Membrane</keyword>
<dbReference type="InterPro" id="IPR017871">
    <property type="entry name" value="ABC_transporter-like_CS"/>
</dbReference>
<dbReference type="GO" id="GO:0005524">
    <property type="term" value="F:ATP binding"/>
    <property type="evidence" value="ECO:0007669"/>
    <property type="project" value="UniProtKB-KW"/>
</dbReference>
<evidence type="ECO:0000256" key="9">
    <source>
        <dbReference type="ARBA" id="ARBA00023136"/>
    </source>
</evidence>
<proteinExistence type="inferred from homology"/>
<comment type="caution">
    <text evidence="12">The sequence shown here is derived from an EMBL/GenBank/DDBJ whole genome shotgun (WGS) entry which is preliminary data.</text>
</comment>
<dbReference type="GO" id="GO:0016887">
    <property type="term" value="F:ATP hydrolysis activity"/>
    <property type="evidence" value="ECO:0007669"/>
    <property type="project" value="InterPro"/>
</dbReference>
<evidence type="ECO:0000256" key="7">
    <source>
        <dbReference type="ARBA" id="ARBA00022840"/>
    </source>
</evidence>